<keyword evidence="3" id="KW-0067">ATP-binding</keyword>
<sequence length="337" mass="36695">YSQDELDDAFLRCQSEAEAAFADGALLIEKLIEQPRHIEVQILADANGEVVHLFERDCSIQQRNQKVMEIAPAPNLAHSLRSKILDAAVQLIKSSGYKNAGTVEFLITPETNEYFFIECNPRIQVEHTVTEQVTGIELVEAQFLIAAGGSLQDLQLTDITAPRGFSIQTRIVVLSTGTITAYKEPSGPGIRVDSTGYAGYSPPPQFDPLLGKLICTAPSYGMALQKTRKALEEFHIQGVSTNLAQLRAITENKTVKAADARTTLLADASSDLKPTTQISEPLLLLQQQARTLGTSHTSNSLTPYTNIGLTVAEDQRPVECPMSGSIIEITVSLEDQV</sequence>
<dbReference type="AlphaFoldDB" id="A0A382Q454"/>
<dbReference type="PANTHER" id="PTHR48095">
    <property type="entry name" value="PYRUVATE CARBOXYLASE SUBUNIT A"/>
    <property type="match status" value="1"/>
</dbReference>
<dbReference type="InterPro" id="IPR051602">
    <property type="entry name" value="ACC_Biotin_Carboxylase"/>
</dbReference>
<accession>A0A382Q454</accession>
<dbReference type="InterPro" id="IPR011054">
    <property type="entry name" value="Rudment_hybrid_motif"/>
</dbReference>
<dbReference type="Pfam" id="PF02785">
    <property type="entry name" value="Biotin_carb_C"/>
    <property type="match status" value="1"/>
</dbReference>
<dbReference type="InterPro" id="IPR005482">
    <property type="entry name" value="Biotin_COase_C"/>
</dbReference>
<dbReference type="SUPFAM" id="SSF56059">
    <property type="entry name" value="Glutathione synthetase ATP-binding domain-like"/>
    <property type="match status" value="1"/>
</dbReference>
<evidence type="ECO:0000256" key="2">
    <source>
        <dbReference type="ARBA" id="ARBA00022741"/>
    </source>
</evidence>
<gene>
    <name evidence="7" type="ORF">METZ01_LOCUS332582</name>
</gene>
<dbReference type="Pfam" id="PF02786">
    <property type="entry name" value="CPSase_L_D2"/>
    <property type="match status" value="1"/>
</dbReference>
<dbReference type="InterPro" id="IPR011761">
    <property type="entry name" value="ATP-grasp"/>
</dbReference>
<evidence type="ECO:0000313" key="7">
    <source>
        <dbReference type="EMBL" id="SVC79728.1"/>
    </source>
</evidence>
<dbReference type="PROSITE" id="PS00867">
    <property type="entry name" value="CPSASE_2"/>
    <property type="match status" value="1"/>
</dbReference>
<dbReference type="GO" id="GO:0016874">
    <property type="term" value="F:ligase activity"/>
    <property type="evidence" value="ECO:0007669"/>
    <property type="project" value="UniProtKB-KW"/>
</dbReference>
<dbReference type="GO" id="GO:0046872">
    <property type="term" value="F:metal ion binding"/>
    <property type="evidence" value="ECO:0007669"/>
    <property type="project" value="InterPro"/>
</dbReference>
<keyword evidence="4" id="KW-0092">Biotin</keyword>
<feature type="non-terminal residue" evidence="7">
    <location>
        <position position="1"/>
    </location>
</feature>
<dbReference type="PANTHER" id="PTHR48095:SF5">
    <property type="entry name" value="BLL7292 PROTEIN"/>
    <property type="match status" value="1"/>
</dbReference>
<organism evidence="7">
    <name type="scientific">marine metagenome</name>
    <dbReference type="NCBI Taxonomy" id="408172"/>
    <lineage>
        <taxon>unclassified sequences</taxon>
        <taxon>metagenomes</taxon>
        <taxon>ecological metagenomes</taxon>
    </lineage>
</organism>
<keyword evidence="2" id="KW-0547">Nucleotide-binding</keyword>
<feature type="domain" description="ATP-grasp" evidence="5">
    <location>
        <begin position="26"/>
        <end position="147"/>
    </location>
</feature>
<proteinExistence type="predicted"/>
<dbReference type="InterPro" id="IPR005479">
    <property type="entry name" value="CPAse_ATP-bd"/>
</dbReference>
<dbReference type="Gene3D" id="3.30.1490.20">
    <property type="entry name" value="ATP-grasp fold, A domain"/>
    <property type="match status" value="1"/>
</dbReference>
<dbReference type="InterPro" id="IPR013815">
    <property type="entry name" value="ATP_grasp_subdomain_1"/>
</dbReference>
<feature type="domain" description="Biotin carboxylation" evidence="6">
    <location>
        <begin position="1"/>
        <end position="270"/>
    </location>
</feature>
<dbReference type="Gene3D" id="3.30.470.20">
    <property type="entry name" value="ATP-grasp fold, B domain"/>
    <property type="match status" value="1"/>
</dbReference>
<evidence type="ECO:0000256" key="1">
    <source>
        <dbReference type="ARBA" id="ARBA00022598"/>
    </source>
</evidence>
<feature type="non-terminal residue" evidence="7">
    <location>
        <position position="337"/>
    </location>
</feature>
<dbReference type="GO" id="GO:0005524">
    <property type="term" value="F:ATP binding"/>
    <property type="evidence" value="ECO:0007669"/>
    <property type="project" value="UniProtKB-KW"/>
</dbReference>
<dbReference type="EMBL" id="UINC01111476">
    <property type="protein sequence ID" value="SVC79728.1"/>
    <property type="molecule type" value="Genomic_DNA"/>
</dbReference>
<dbReference type="PROSITE" id="PS50979">
    <property type="entry name" value="BC"/>
    <property type="match status" value="1"/>
</dbReference>
<name>A0A382Q454_9ZZZZ</name>
<evidence type="ECO:0008006" key="8">
    <source>
        <dbReference type="Google" id="ProtNLM"/>
    </source>
</evidence>
<dbReference type="InterPro" id="IPR011764">
    <property type="entry name" value="Biotin_carboxylation_dom"/>
</dbReference>
<evidence type="ECO:0000259" key="5">
    <source>
        <dbReference type="PROSITE" id="PS50975"/>
    </source>
</evidence>
<dbReference type="SUPFAM" id="SSF51246">
    <property type="entry name" value="Rudiment single hybrid motif"/>
    <property type="match status" value="1"/>
</dbReference>
<evidence type="ECO:0000256" key="3">
    <source>
        <dbReference type="ARBA" id="ARBA00022840"/>
    </source>
</evidence>
<evidence type="ECO:0000259" key="6">
    <source>
        <dbReference type="PROSITE" id="PS50979"/>
    </source>
</evidence>
<protein>
    <recommendedName>
        <fullName evidence="8">ATP-grasp domain-containing protein</fullName>
    </recommendedName>
</protein>
<keyword evidence="1" id="KW-0436">Ligase</keyword>
<reference evidence="7" key="1">
    <citation type="submission" date="2018-05" db="EMBL/GenBank/DDBJ databases">
        <authorList>
            <person name="Lanie J.A."/>
            <person name="Ng W.-L."/>
            <person name="Kazmierczak K.M."/>
            <person name="Andrzejewski T.M."/>
            <person name="Davidsen T.M."/>
            <person name="Wayne K.J."/>
            <person name="Tettelin H."/>
            <person name="Glass J.I."/>
            <person name="Rusch D."/>
            <person name="Podicherti R."/>
            <person name="Tsui H.-C.T."/>
            <person name="Winkler M.E."/>
        </authorList>
    </citation>
    <scope>NUCLEOTIDE SEQUENCE</scope>
</reference>
<evidence type="ECO:0000256" key="4">
    <source>
        <dbReference type="ARBA" id="ARBA00023267"/>
    </source>
</evidence>
<dbReference type="SMART" id="SM00878">
    <property type="entry name" value="Biotin_carb_C"/>
    <property type="match status" value="1"/>
</dbReference>
<dbReference type="PROSITE" id="PS50975">
    <property type="entry name" value="ATP_GRASP"/>
    <property type="match status" value="1"/>
</dbReference>